<sequence length="1133" mass="124070">MPTLKFTDLSALRAALEADIVPAEVQAAPAGFARFEDGALGFEPTVSLPRGSRKRMLDAGVQVSRKRLPGGRLLGCWAEALPVLRGPEPVPPLGEVLFLSEGDEGFLSLAGELLRLGSEDQRLAFFTDEDDRRRNLCRVGDPPYYAVLRALDPDDPLRAFTPLRPGGRVWIELGYHHPQARQLDCDPGTLLLLPAPSVHALAEGGDAWLRVPDGPWLDLHAHTDVHVPEPSRWQACAPGRRLEVQLRLVRAPAGRAPTLWVIRERTLEQLERLVRTVPDSVVAQLRVATGTTPEGELQAVIRARRSAKNPPALDLEAEAFVPAPQIPDLFLPLASAIDPPLRPSRVRELLLDGSDRVVWLASDPATSETRRGRAFRRESLDESAFCPLSEWVDYLVGSQAQLLEPWVRSATFELDAFVSIGVEWAEGEGPKANKGDDNKKRRQRRDGRQRQRQEAVDAVEIPDFAVDTPADGGPAAELPELAPVNLPRSAIEERLSALEQEFCELDAPLDDPRRAPMWAELANLQASLHRPREAGLCWARAMWERPSNAPTLLARWVQSEAQMLGYPDPRHILGLVDAVASDLDEQMIRGLAAMVLRELDGLARGTIEAGDSPLTPELLARLQTFFAGHGGRLDLRSLWLVRSALAAAAGDDRLALFQTRDFVMAALRDGTGLARNIPAFVRAHGSDGDAGELGLLADELLAVRDRYLTTKRNRSATEATHPEEPTHAYVRCIFAWGLARLGRTQEAREERQAARGLLGAAIAESGTPDPIHRAAFSAFDARITQALDGQPTGAPLPTAVGGPVHAREQLGGLDRYKYDRLVELSRILDPRHEVDAFDRWARRDEEPYAGLALLTDPPALTKLYDQTFAQLPGLGSEARARALAPVLETLEALPEPLALPRLQLAIAAIAELAELDLAQAPPLLRSALLLASYYDRSDLVEGVLALLERHDEELATLLPSEYAELLARAAPTLRRAGFEARLAATLSRLAAQIGEGAELDSAVARLHVTSAYAALGETERVREAFARAHALLSELDPATTGYQVLLRELAIALSRSNASQAIAGARALLERLPETTDHASTNSHYCLAVVQLMEAVVLSLASEDLVLSEWARRWVEEDEHLLHRRIHRDLSAG</sequence>
<comment type="caution">
    <text evidence="3">The sequence shown here is derived from an EMBL/GenBank/DDBJ whole genome shotgun (WGS) entry which is preliminary data.</text>
</comment>
<evidence type="ECO:0000256" key="1">
    <source>
        <dbReference type="SAM" id="MobiDB-lite"/>
    </source>
</evidence>
<feature type="domain" description="FtsH ternary system" evidence="2">
    <location>
        <begin position="1"/>
        <end position="396"/>
    </location>
</feature>
<evidence type="ECO:0000313" key="4">
    <source>
        <dbReference type="Proteomes" id="UP000005801"/>
    </source>
</evidence>
<name>A6GJW3_9BACT</name>
<feature type="region of interest" description="Disordered" evidence="1">
    <location>
        <begin position="427"/>
        <end position="481"/>
    </location>
</feature>
<gene>
    <name evidence="3" type="ORF">PPSIR1_14400</name>
</gene>
<proteinExistence type="predicted"/>
<dbReference type="OrthoDB" id="243139at2"/>
<evidence type="ECO:0000259" key="2">
    <source>
        <dbReference type="Pfam" id="PF20005"/>
    </source>
</evidence>
<dbReference type="RefSeq" id="WP_006976999.1">
    <property type="nucleotide sequence ID" value="NZ_ABCS01000170.1"/>
</dbReference>
<dbReference type="InterPro" id="IPR045486">
    <property type="entry name" value="fvmX7"/>
</dbReference>
<feature type="compositionally biased region" description="Basic and acidic residues" evidence="1">
    <location>
        <begin position="428"/>
        <end position="439"/>
    </location>
</feature>
<dbReference type="EMBL" id="ABCS01000170">
    <property type="protein sequence ID" value="EDM73842.1"/>
    <property type="molecule type" value="Genomic_DNA"/>
</dbReference>
<dbReference type="Pfam" id="PF20005">
    <property type="entry name" value="fvmX7"/>
    <property type="match status" value="1"/>
</dbReference>
<accession>A6GJW3</accession>
<dbReference type="Proteomes" id="UP000005801">
    <property type="component" value="Unassembled WGS sequence"/>
</dbReference>
<evidence type="ECO:0000313" key="3">
    <source>
        <dbReference type="EMBL" id="EDM73842.1"/>
    </source>
</evidence>
<dbReference type="AlphaFoldDB" id="A6GJW3"/>
<protein>
    <recommendedName>
        <fullName evidence="2">FtsH ternary system domain-containing protein</fullName>
    </recommendedName>
</protein>
<dbReference type="eggNOG" id="COG4861">
    <property type="taxonomic scope" value="Bacteria"/>
</dbReference>
<organism evidence="3 4">
    <name type="scientific">Plesiocystis pacifica SIR-1</name>
    <dbReference type="NCBI Taxonomy" id="391625"/>
    <lineage>
        <taxon>Bacteria</taxon>
        <taxon>Pseudomonadati</taxon>
        <taxon>Myxococcota</taxon>
        <taxon>Polyangia</taxon>
        <taxon>Nannocystales</taxon>
        <taxon>Nannocystaceae</taxon>
        <taxon>Plesiocystis</taxon>
    </lineage>
</organism>
<keyword evidence="4" id="KW-1185">Reference proteome</keyword>
<reference evidence="3 4" key="1">
    <citation type="submission" date="2007-06" db="EMBL/GenBank/DDBJ databases">
        <authorList>
            <person name="Shimkets L."/>
            <person name="Ferriera S."/>
            <person name="Johnson J."/>
            <person name="Kravitz S."/>
            <person name="Beeson K."/>
            <person name="Sutton G."/>
            <person name="Rogers Y.-H."/>
            <person name="Friedman R."/>
            <person name="Frazier M."/>
            <person name="Venter J.C."/>
        </authorList>
    </citation>
    <scope>NUCLEOTIDE SEQUENCE [LARGE SCALE GENOMIC DNA]</scope>
    <source>
        <strain evidence="3 4">SIR-1</strain>
    </source>
</reference>
<dbReference type="STRING" id="391625.PPSIR1_14400"/>
<feature type="compositionally biased region" description="Basic and acidic residues" evidence="1">
    <location>
        <begin position="446"/>
        <end position="455"/>
    </location>
</feature>